<dbReference type="SMART" id="SM01097">
    <property type="entry name" value="CPSase_sm_chain"/>
    <property type="match status" value="1"/>
</dbReference>
<keyword evidence="8" id="KW-0055">Arginine biosynthesis</keyword>
<dbReference type="InterPro" id="IPR006274">
    <property type="entry name" value="CarbamoylP_synth_ssu"/>
</dbReference>
<dbReference type="PANTHER" id="PTHR43418:SF7">
    <property type="entry name" value="CARBAMOYL-PHOSPHATE SYNTHASE SMALL CHAIN"/>
    <property type="match status" value="1"/>
</dbReference>
<keyword evidence="8" id="KW-0665">Pyrimidine biosynthesis</keyword>
<feature type="binding site" evidence="8">
    <location>
        <position position="61"/>
    </location>
    <ligand>
        <name>L-glutamine</name>
        <dbReference type="ChEBI" id="CHEBI:58359"/>
    </ligand>
</feature>
<keyword evidence="5 8" id="KW-0067">ATP-binding</keyword>
<dbReference type="Pfam" id="PF00117">
    <property type="entry name" value="GATase"/>
    <property type="match status" value="1"/>
</dbReference>
<dbReference type="SUPFAM" id="SSF52021">
    <property type="entry name" value="Carbamoyl phosphate synthetase, small subunit N-terminal domain"/>
    <property type="match status" value="1"/>
</dbReference>
<dbReference type="PROSITE" id="PS51273">
    <property type="entry name" value="GATASE_TYPE_1"/>
    <property type="match status" value="1"/>
</dbReference>
<feature type="binding site" evidence="8">
    <location>
        <position position="270"/>
    </location>
    <ligand>
        <name>L-glutamine</name>
        <dbReference type="ChEBI" id="CHEBI:58359"/>
    </ligand>
</feature>
<dbReference type="GO" id="GO:0005524">
    <property type="term" value="F:ATP binding"/>
    <property type="evidence" value="ECO:0007669"/>
    <property type="project" value="UniProtKB-UniRule"/>
</dbReference>
<dbReference type="GO" id="GO:0006207">
    <property type="term" value="P:'de novo' pyrimidine nucleobase biosynthetic process"/>
    <property type="evidence" value="ECO:0007669"/>
    <property type="project" value="InterPro"/>
</dbReference>
<name>H0EA27_9ACTN</name>
<dbReference type="NCBIfam" id="TIGR01368">
    <property type="entry name" value="CPSaseIIsmall"/>
    <property type="match status" value="1"/>
</dbReference>
<feature type="binding site" evidence="8">
    <location>
        <position position="242"/>
    </location>
    <ligand>
        <name>L-glutamine</name>
        <dbReference type="ChEBI" id="CHEBI:58359"/>
    </ligand>
</feature>
<dbReference type="GO" id="GO:0006541">
    <property type="term" value="P:glutamine metabolic process"/>
    <property type="evidence" value="ECO:0007669"/>
    <property type="project" value="InterPro"/>
</dbReference>
<dbReference type="InterPro" id="IPR036480">
    <property type="entry name" value="CarbP_synth_ssu_N_sf"/>
</dbReference>
<comment type="catalytic activity">
    <reaction evidence="7 8">
        <text>hydrogencarbonate + L-glutamine + 2 ATP + H2O = carbamoyl phosphate + L-glutamate + 2 ADP + phosphate + 2 H(+)</text>
        <dbReference type="Rhea" id="RHEA:18633"/>
        <dbReference type="ChEBI" id="CHEBI:15377"/>
        <dbReference type="ChEBI" id="CHEBI:15378"/>
        <dbReference type="ChEBI" id="CHEBI:17544"/>
        <dbReference type="ChEBI" id="CHEBI:29985"/>
        <dbReference type="ChEBI" id="CHEBI:30616"/>
        <dbReference type="ChEBI" id="CHEBI:43474"/>
        <dbReference type="ChEBI" id="CHEBI:58228"/>
        <dbReference type="ChEBI" id="CHEBI:58359"/>
        <dbReference type="ChEBI" id="CHEBI:456216"/>
        <dbReference type="EC" id="6.3.5.5"/>
    </reaction>
</comment>
<evidence type="ECO:0000256" key="6">
    <source>
        <dbReference type="ARBA" id="ARBA00022962"/>
    </source>
</evidence>
<dbReference type="InterPro" id="IPR050472">
    <property type="entry name" value="Anth_synth/Amidotransfase"/>
</dbReference>
<dbReference type="Proteomes" id="UP000005143">
    <property type="component" value="Unassembled WGS sequence"/>
</dbReference>
<feature type="compositionally biased region" description="Low complexity" evidence="9">
    <location>
        <begin position="408"/>
        <end position="424"/>
    </location>
</feature>
<comment type="pathway">
    <text evidence="1 8">Amino-acid biosynthesis; L-arginine biosynthesis; carbamoyl phosphate from bicarbonate: step 1/1.</text>
</comment>
<dbReference type="UniPathway" id="UPA00068">
    <property type="reaction ID" value="UER00171"/>
</dbReference>
<dbReference type="InterPro" id="IPR017926">
    <property type="entry name" value="GATASE"/>
</dbReference>
<dbReference type="NCBIfam" id="NF009475">
    <property type="entry name" value="PRK12838.1"/>
    <property type="match status" value="1"/>
</dbReference>
<reference evidence="11 12" key="1">
    <citation type="journal article" date="2013" name="Biodegradation">
        <title>Quantitative proteomic analysis of ibuprofen-degrading Patulibacter sp. strain I11.</title>
        <authorList>
            <person name="Almeida B."/>
            <person name="Kjeldal H."/>
            <person name="Lolas I."/>
            <person name="Knudsen A.D."/>
            <person name="Carvalho G."/>
            <person name="Nielsen K.L."/>
            <person name="Barreto Crespo M.T."/>
            <person name="Stensballe A."/>
            <person name="Nielsen J.L."/>
        </authorList>
    </citation>
    <scope>NUCLEOTIDE SEQUENCE [LARGE SCALE GENOMIC DNA]</scope>
    <source>
        <strain evidence="11 12">I11</strain>
    </source>
</reference>
<comment type="catalytic activity">
    <reaction evidence="8">
        <text>L-glutamine + H2O = L-glutamate + NH4(+)</text>
        <dbReference type="Rhea" id="RHEA:15889"/>
        <dbReference type="ChEBI" id="CHEBI:15377"/>
        <dbReference type="ChEBI" id="CHEBI:28938"/>
        <dbReference type="ChEBI" id="CHEBI:29985"/>
        <dbReference type="ChEBI" id="CHEBI:58359"/>
    </reaction>
</comment>
<feature type="binding site" evidence="8">
    <location>
        <position position="311"/>
    </location>
    <ligand>
        <name>L-glutamine</name>
        <dbReference type="ChEBI" id="CHEBI:58359"/>
    </ligand>
</feature>
<evidence type="ECO:0000256" key="7">
    <source>
        <dbReference type="ARBA" id="ARBA00048816"/>
    </source>
</evidence>
<gene>
    <name evidence="8" type="primary">carA</name>
    <name evidence="11" type="ORF">PAI11_37000</name>
</gene>
<feature type="active site" evidence="8">
    <location>
        <position position="370"/>
    </location>
</feature>
<evidence type="ECO:0000313" key="11">
    <source>
        <dbReference type="EMBL" id="EHN09465.1"/>
    </source>
</evidence>
<feature type="active site" description="Nucleophile" evidence="8">
    <location>
        <position position="269"/>
    </location>
</feature>
<feature type="domain" description="Carbamoyl-phosphate synthase small subunit N-terminal" evidence="10">
    <location>
        <begin position="8"/>
        <end position="147"/>
    </location>
</feature>
<evidence type="ECO:0000256" key="8">
    <source>
        <dbReference type="HAMAP-Rule" id="MF_01209"/>
    </source>
</evidence>
<protein>
    <recommendedName>
        <fullName evidence="8">Carbamoyl phosphate synthase small chain</fullName>
        <ecNumber evidence="8">6.3.5.5</ecNumber>
    </recommendedName>
    <alternativeName>
        <fullName evidence="8">Carbamoyl phosphate synthetase glutamine chain</fullName>
    </alternativeName>
</protein>
<feature type="active site" evidence="8">
    <location>
        <position position="368"/>
    </location>
</feature>
<dbReference type="InterPro" id="IPR035686">
    <property type="entry name" value="CPSase_GATase1"/>
</dbReference>
<sequence length="430" mass="44459">MSDTAAPRPAYLLLEDGTRFDGAACGAPLTDVGAAPAGRSTGEVVFTTGMAGYQESVTDPSFAGQLIVFTYPHIGNYGVNGSAMESDRIHARAVIMREAVNHEDAPTAEQGWLDWLSDCGVPAITGVDTRALVRHIRDKGAMRGGLFDGDVAQADAAAAIAAEPPMAGQDLASTVTPAQVETVGAENAASGGPLIAAIDTGIKRSIVRELVARGAVVRLHPLSDGPEALLEGDPDAIFLANGPGDPGVVAHVIPTIQALLGSKPVFGICMGHQLLCRAVGLETYKLPFGHRGGNHPVKDLSTGRVEITSQNHGFAVQTPDGSGRIDGDEPVRWETDFGPAELSHLNLYDRTVEGLVLPEANAATVQYHPEAAPGPNDAGYLFDRFLERIRTGSLAGVTRQTGDAAAQAAGVAPTAGTTKPAATTENGDAA</sequence>
<dbReference type="SUPFAM" id="SSF52317">
    <property type="entry name" value="Class I glutamine amidotransferase-like"/>
    <property type="match status" value="1"/>
</dbReference>
<dbReference type="Gene3D" id="3.50.30.20">
    <property type="entry name" value="Carbamoyl-phosphate synthase small subunit, N-terminal domain"/>
    <property type="match status" value="1"/>
</dbReference>
<evidence type="ECO:0000256" key="3">
    <source>
        <dbReference type="ARBA" id="ARBA00022598"/>
    </source>
</evidence>
<dbReference type="PRINTS" id="PR00097">
    <property type="entry name" value="ANTSNTHASEII"/>
</dbReference>
<dbReference type="InterPro" id="IPR029062">
    <property type="entry name" value="Class_I_gatase-like"/>
</dbReference>
<keyword evidence="8" id="KW-0028">Amino-acid biosynthesis</keyword>
<feature type="binding site" evidence="8">
    <location>
        <position position="244"/>
    </location>
    <ligand>
        <name>L-glutamine</name>
        <dbReference type="ChEBI" id="CHEBI:58359"/>
    </ligand>
</feature>
<comment type="pathway">
    <text evidence="8">Pyrimidine metabolism; UMP biosynthesis via de novo pathway; (S)-dihydroorotate from bicarbonate: step 1/3.</text>
</comment>
<dbReference type="AlphaFoldDB" id="H0EA27"/>
<dbReference type="CDD" id="cd01744">
    <property type="entry name" value="GATase1_CPSase"/>
    <property type="match status" value="1"/>
</dbReference>
<feature type="binding site" evidence="8">
    <location>
        <position position="314"/>
    </location>
    <ligand>
        <name>L-glutamine</name>
        <dbReference type="ChEBI" id="CHEBI:58359"/>
    </ligand>
</feature>
<organism evidence="11 12">
    <name type="scientific">Patulibacter medicamentivorans</name>
    <dbReference type="NCBI Taxonomy" id="1097667"/>
    <lineage>
        <taxon>Bacteria</taxon>
        <taxon>Bacillati</taxon>
        <taxon>Actinomycetota</taxon>
        <taxon>Thermoleophilia</taxon>
        <taxon>Solirubrobacterales</taxon>
        <taxon>Patulibacteraceae</taxon>
        <taxon>Patulibacter</taxon>
    </lineage>
</organism>
<feature type="region of interest" description="Disordered" evidence="9">
    <location>
        <begin position="408"/>
        <end position="430"/>
    </location>
</feature>
<evidence type="ECO:0000256" key="9">
    <source>
        <dbReference type="SAM" id="MobiDB-lite"/>
    </source>
</evidence>
<dbReference type="PRINTS" id="PR00096">
    <property type="entry name" value="GATASE"/>
</dbReference>
<dbReference type="GO" id="GO:0004088">
    <property type="term" value="F:carbamoyl-phosphate synthase (glutamine-hydrolyzing) activity"/>
    <property type="evidence" value="ECO:0007669"/>
    <property type="project" value="UniProtKB-UniRule"/>
</dbReference>
<dbReference type="PANTHER" id="PTHR43418">
    <property type="entry name" value="MULTIFUNCTIONAL TRYPTOPHAN BIOSYNTHESIS PROTEIN-RELATED"/>
    <property type="match status" value="1"/>
</dbReference>
<keyword evidence="3 8" id="KW-0436">Ligase</keyword>
<evidence type="ECO:0000256" key="2">
    <source>
        <dbReference type="ARBA" id="ARBA00007800"/>
    </source>
</evidence>
<dbReference type="EMBL" id="AGUD01000287">
    <property type="protein sequence ID" value="EHN09465.1"/>
    <property type="molecule type" value="Genomic_DNA"/>
</dbReference>
<feature type="region of interest" description="CPSase" evidence="8">
    <location>
        <begin position="1"/>
        <end position="193"/>
    </location>
</feature>
<proteinExistence type="inferred from homology"/>
<feature type="binding site" evidence="8">
    <location>
        <position position="273"/>
    </location>
    <ligand>
        <name>L-glutamine</name>
        <dbReference type="ChEBI" id="CHEBI:58359"/>
    </ligand>
</feature>
<comment type="function">
    <text evidence="8">Small subunit of the glutamine-dependent carbamoyl phosphate synthetase (CPSase). CPSase catalyzes the formation of carbamoyl phosphate from the ammonia moiety of glutamine, carbonate, and phosphate donated by ATP, constituting the first step of 2 biosynthetic pathways, one leading to arginine and/or urea and the other to pyrimidine nucleotides. The small subunit (glutamine amidotransferase) binds and cleaves glutamine to supply the large subunit with the substrate ammonia.</text>
</comment>
<dbReference type="Gene3D" id="3.40.50.880">
    <property type="match status" value="1"/>
</dbReference>
<dbReference type="GO" id="GO:0004359">
    <property type="term" value="F:glutaminase activity"/>
    <property type="evidence" value="ECO:0007669"/>
    <property type="project" value="RHEA"/>
</dbReference>
<dbReference type="UniPathway" id="UPA00070">
    <property type="reaction ID" value="UER00115"/>
</dbReference>
<comment type="subunit">
    <text evidence="8">Composed of two chains; the small (or glutamine) chain promotes the hydrolysis of glutamine to ammonia, which is used by the large (or ammonia) chain to synthesize carbamoyl phosphate. Tetramer of heterodimers (alpha,beta)4.</text>
</comment>
<evidence type="ECO:0000256" key="1">
    <source>
        <dbReference type="ARBA" id="ARBA00005077"/>
    </source>
</evidence>
<evidence type="ECO:0000256" key="5">
    <source>
        <dbReference type="ARBA" id="ARBA00022840"/>
    </source>
</evidence>
<keyword evidence="6 8" id="KW-0315">Glutamine amidotransferase</keyword>
<dbReference type="RefSeq" id="WP_007578090.1">
    <property type="nucleotide sequence ID" value="NZ_AGUD01000287.1"/>
</dbReference>
<dbReference type="GO" id="GO:0044205">
    <property type="term" value="P:'de novo' UMP biosynthetic process"/>
    <property type="evidence" value="ECO:0007669"/>
    <property type="project" value="UniProtKB-UniRule"/>
</dbReference>
<feature type="binding site" evidence="8">
    <location>
        <position position="313"/>
    </location>
    <ligand>
        <name>L-glutamine</name>
        <dbReference type="ChEBI" id="CHEBI:58359"/>
    </ligand>
</feature>
<accession>H0EA27</accession>
<evidence type="ECO:0000313" key="12">
    <source>
        <dbReference type="Proteomes" id="UP000005143"/>
    </source>
</evidence>
<keyword evidence="12" id="KW-1185">Reference proteome</keyword>
<dbReference type="GO" id="GO:0006526">
    <property type="term" value="P:L-arginine biosynthetic process"/>
    <property type="evidence" value="ECO:0007669"/>
    <property type="project" value="UniProtKB-UniRule"/>
</dbReference>
<comment type="caution">
    <text evidence="11">The sequence shown here is derived from an EMBL/GenBank/DDBJ whole genome shotgun (WGS) entry which is preliminary data.</text>
</comment>
<dbReference type="PATRIC" id="fig|1097667.3.peg.3669"/>
<dbReference type="HAMAP" id="MF_01209">
    <property type="entry name" value="CPSase_S_chain"/>
    <property type="match status" value="1"/>
</dbReference>
<dbReference type="EC" id="6.3.5.5" evidence="8"/>
<evidence type="ECO:0000259" key="10">
    <source>
        <dbReference type="SMART" id="SM01097"/>
    </source>
</evidence>
<evidence type="ECO:0000256" key="4">
    <source>
        <dbReference type="ARBA" id="ARBA00022741"/>
    </source>
</evidence>
<dbReference type="Pfam" id="PF00988">
    <property type="entry name" value="CPSase_sm_chain"/>
    <property type="match status" value="1"/>
</dbReference>
<comment type="similarity">
    <text evidence="2 8">Belongs to the CarA family.</text>
</comment>
<dbReference type="OrthoDB" id="9804328at2"/>
<keyword evidence="4 8" id="KW-0547">Nucleotide-binding</keyword>
<dbReference type="PRINTS" id="PR00099">
    <property type="entry name" value="CPSGATASE"/>
</dbReference>
<dbReference type="InterPro" id="IPR002474">
    <property type="entry name" value="CarbamoylP_synth_ssu_N"/>
</dbReference>